<organism evidence="5 6">
    <name type="scientific">Novosphingobium piscinae</name>
    <dbReference type="NCBI Taxonomy" id="1507448"/>
    <lineage>
        <taxon>Bacteria</taxon>
        <taxon>Pseudomonadati</taxon>
        <taxon>Pseudomonadota</taxon>
        <taxon>Alphaproteobacteria</taxon>
        <taxon>Sphingomonadales</taxon>
        <taxon>Sphingomonadaceae</taxon>
        <taxon>Novosphingobium</taxon>
    </lineage>
</organism>
<dbReference type="Gene3D" id="1.10.8.1040">
    <property type="match status" value="1"/>
</dbReference>
<dbReference type="PANTHER" id="PTHR47245">
    <property type="entry name" value="PEPTIDYLPROLYL ISOMERASE"/>
    <property type="match status" value="1"/>
</dbReference>
<sequence length="279" mass="30086">MRTTKGTLIAGGALALLALAGCKREATGQVAAVVNGEEVTLAELNQELQEARIPAGADKKAVQARVLQTIIDRRLIAQAARQDGIDKQPEYLNGQRKADELLLIQLFTKKLNQAALVPDNAAIDKYMAANPTLFGQRTVYRLDRIEFPVPSDMTRLQEIKNDHSLDAVAARLTAMGIKFDRGEGALDSAQLPAQAMNQIKALPPTEPFVIPGGKGIIVAVIKGSETRPFDGPEARTAALQRMRMENLDKTLGDRLKTVKASAKIEYQNGFAPPAAAPAK</sequence>
<keyword evidence="4" id="KW-0732">Signal</keyword>
<feature type="chain" id="PRO_5030685733" description="peptidylprolyl isomerase" evidence="4">
    <location>
        <begin position="21"/>
        <end position="279"/>
    </location>
</feature>
<dbReference type="Pfam" id="PF13623">
    <property type="entry name" value="SurA_N_2"/>
    <property type="match status" value="1"/>
</dbReference>
<dbReference type="SUPFAM" id="SSF109998">
    <property type="entry name" value="Triger factor/SurA peptide-binding domain-like"/>
    <property type="match status" value="1"/>
</dbReference>
<evidence type="ECO:0000313" key="5">
    <source>
        <dbReference type="EMBL" id="MBC2668138.1"/>
    </source>
</evidence>
<dbReference type="PROSITE" id="PS51257">
    <property type="entry name" value="PROKAR_LIPOPROTEIN"/>
    <property type="match status" value="1"/>
</dbReference>
<evidence type="ECO:0000256" key="4">
    <source>
        <dbReference type="SAM" id="SignalP"/>
    </source>
</evidence>
<dbReference type="InterPro" id="IPR014274">
    <property type="entry name" value="PPIase_EpsD"/>
</dbReference>
<feature type="signal peptide" evidence="4">
    <location>
        <begin position="1"/>
        <end position="20"/>
    </location>
</feature>
<keyword evidence="5" id="KW-0413">Isomerase</keyword>
<dbReference type="GO" id="GO:0003755">
    <property type="term" value="F:peptidyl-prolyl cis-trans isomerase activity"/>
    <property type="evidence" value="ECO:0007669"/>
    <property type="project" value="UniProtKB-KW"/>
</dbReference>
<comment type="catalytic activity">
    <reaction evidence="1">
        <text>[protein]-peptidylproline (omega=180) = [protein]-peptidylproline (omega=0)</text>
        <dbReference type="Rhea" id="RHEA:16237"/>
        <dbReference type="Rhea" id="RHEA-COMP:10747"/>
        <dbReference type="Rhea" id="RHEA-COMP:10748"/>
        <dbReference type="ChEBI" id="CHEBI:83833"/>
        <dbReference type="ChEBI" id="CHEBI:83834"/>
        <dbReference type="EC" id="5.2.1.8"/>
    </reaction>
</comment>
<dbReference type="NCBIfam" id="TIGR02925">
    <property type="entry name" value="cis_trans_EpsD"/>
    <property type="match status" value="1"/>
</dbReference>
<comment type="caution">
    <text evidence="5">The sequence shown here is derived from an EMBL/GenBank/DDBJ whole genome shotgun (WGS) entry which is preliminary data.</text>
</comment>
<reference evidence="5 6" key="1">
    <citation type="submission" date="2020-08" db="EMBL/GenBank/DDBJ databases">
        <title>The genome sequence of type strain Novosphingobium piscinae KCTC 42194.</title>
        <authorList>
            <person name="Liu Y."/>
        </authorList>
    </citation>
    <scope>NUCLEOTIDE SEQUENCE [LARGE SCALE GENOMIC DNA]</scope>
    <source>
        <strain evidence="5 6">KCTC 42194</strain>
    </source>
</reference>
<gene>
    <name evidence="5" type="primary">epsD</name>
    <name evidence="5" type="ORF">H7F53_03140</name>
</gene>
<dbReference type="InterPro" id="IPR027304">
    <property type="entry name" value="Trigger_fact/SurA_dom_sf"/>
</dbReference>
<accession>A0A7X1FW84</accession>
<dbReference type="EMBL" id="JACLAX010000002">
    <property type="protein sequence ID" value="MBC2668138.1"/>
    <property type="molecule type" value="Genomic_DNA"/>
</dbReference>
<keyword evidence="3" id="KW-0697">Rotamase</keyword>
<dbReference type="AlphaFoldDB" id="A0A7X1FW84"/>
<dbReference type="PANTHER" id="PTHR47245:SF2">
    <property type="entry name" value="PEPTIDYL-PROLYL CIS-TRANS ISOMERASE HP_0175-RELATED"/>
    <property type="match status" value="1"/>
</dbReference>
<keyword evidence="6" id="KW-1185">Reference proteome</keyword>
<proteinExistence type="predicted"/>
<name>A0A7X1FW84_9SPHN</name>
<evidence type="ECO:0000256" key="2">
    <source>
        <dbReference type="ARBA" id="ARBA00013194"/>
    </source>
</evidence>
<evidence type="ECO:0000256" key="3">
    <source>
        <dbReference type="ARBA" id="ARBA00023110"/>
    </source>
</evidence>
<dbReference type="EC" id="5.2.1.8" evidence="2"/>
<evidence type="ECO:0000313" key="6">
    <source>
        <dbReference type="Proteomes" id="UP000551327"/>
    </source>
</evidence>
<dbReference type="InterPro" id="IPR050245">
    <property type="entry name" value="PrsA_foldase"/>
</dbReference>
<protein>
    <recommendedName>
        <fullName evidence="2">peptidylprolyl isomerase</fullName>
        <ecNumber evidence="2">5.2.1.8</ecNumber>
    </recommendedName>
</protein>
<dbReference type="Proteomes" id="UP000551327">
    <property type="component" value="Unassembled WGS sequence"/>
</dbReference>
<dbReference type="RefSeq" id="WP_185678020.1">
    <property type="nucleotide sequence ID" value="NZ_JACLAX010000002.1"/>
</dbReference>
<evidence type="ECO:0000256" key="1">
    <source>
        <dbReference type="ARBA" id="ARBA00000971"/>
    </source>
</evidence>